<gene>
    <name evidence="7" type="ORF">HNQ55_000255</name>
</gene>
<dbReference type="InterPro" id="IPR019734">
    <property type="entry name" value="TPR_rpt"/>
</dbReference>
<dbReference type="Pfam" id="PF13424">
    <property type="entry name" value="TPR_12"/>
    <property type="match status" value="1"/>
</dbReference>
<dbReference type="SUPFAM" id="SSF48452">
    <property type="entry name" value="TPR-like"/>
    <property type="match status" value="1"/>
</dbReference>
<protein>
    <recommendedName>
        <fullName evidence="2">diguanylate cyclase</fullName>
        <ecNumber evidence="2">2.7.7.65</ecNumber>
    </recommendedName>
</protein>
<evidence type="ECO:0000256" key="4">
    <source>
        <dbReference type="SAM" id="Phobius"/>
    </source>
</evidence>
<evidence type="ECO:0000313" key="7">
    <source>
        <dbReference type="EMBL" id="MBB6541781.1"/>
    </source>
</evidence>
<keyword evidence="4" id="KW-1133">Transmembrane helix</keyword>
<dbReference type="Gene3D" id="1.25.40.10">
    <property type="entry name" value="Tetratricopeptide repeat domain"/>
    <property type="match status" value="2"/>
</dbReference>
<evidence type="ECO:0000313" key="8">
    <source>
        <dbReference type="Proteomes" id="UP000537141"/>
    </source>
</evidence>
<keyword evidence="4" id="KW-0472">Membrane</keyword>
<feature type="domain" description="GGDEF" evidence="6">
    <location>
        <begin position="487"/>
        <end position="619"/>
    </location>
</feature>
<dbReference type="Proteomes" id="UP000537141">
    <property type="component" value="Unassembled WGS sequence"/>
</dbReference>
<keyword evidence="5" id="KW-0732">Signal</keyword>
<reference evidence="7 8" key="1">
    <citation type="submission" date="2020-08" db="EMBL/GenBank/DDBJ databases">
        <title>Genomic Encyclopedia of Type Strains, Phase IV (KMG-IV): sequencing the most valuable type-strain genomes for metagenomic binning, comparative biology and taxonomic classification.</title>
        <authorList>
            <person name="Goeker M."/>
        </authorList>
    </citation>
    <scope>NUCLEOTIDE SEQUENCE [LARGE SCALE GENOMIC DNA]</scope>
    <source>
        <strain evidence="7 8">DSM 26287</strain>
    </source>
</reference>
<feature type="signal peptide" evidence="5">
    <location>
        <begin position="1"/>
        <end position="25"/>
    </location>
</feature>
<dbReference type="SMART" id="SM00028">
    <property type="entry name" value="TPR"/>
    <property type="match status" value="5"/>
</dbReference>
<keyword evidence="8" id="KW-1185">Reference proteome</keyword>
<evidence type="ECO:0000256" key="1">
    <source>
        <dbReference type="ARBA" id="ARBA00001946"/>
    </source>
</evidence>
<dbReference type="GO" id="GO:0005886">
    <property type="term" value="C:plasma membrane"/>
    <property type="evidence" value="ECO:0007669"/>
    <property type="project" value="TreeGrafter"/>
</dbReference>
<comment type="cofactor">
    <cofactor evidence="1">
        <name>Mg(2+)</name>
        <dbReference type="ChEBI" id="CHEBI:18420"/>
    </cofactor>
</comment>
<evidence type="ECO:0000256" key="2">
    <source>
        <dbReference type="ARBA" id="ARBA00012528"/>
    </source>
</evidence>
<feature type="transmembrane region" description="Helical" evidence="4">
    <location>
        <begin position="427"/>
        <end position="445"/>
    </location>
</feature>
<accession>A0A7X0NE56</accession>
<dbReference type="Gene3D" id="3.30.70.270">
    <property type="match status" value="1"/>
</dbReference>
<dbReference type="SMART" id="SM00267">
    <property type="entry name" value="GGDEF"/>
    <property type="match status" value="1"/>
</dbReference>
<dbReference type="PANTHER" id="PTHR45138:SF9">
    <property type="entry name" value="DIGUANYLATE CYCLASE DGCM-RELATED"/>
    <property type="match status" value="1"/>
</dbReference>
<sequence>MSLIKRKRVLLLGLVYLCFSLFAIASDDLSSKDFERGLFKEPFQVYQQLLLQTPDKLNKDAYLWWLLRKAQAEHLLYLYDEFEVSINNALNYIDETTPLLIQSRFNLFQGVVYRNKGEYNKALEYLASALEQAKRGGYEAPYIQAKLENAFTQGVAELFEVSLTDMQEAYVKAYGLNDQFLIAFINETYGAIYGYMFDYDKSIQYYSKALESYEQLGYKAHIAEAVYGLATTYRYWKKYDLAITYFERYREISTYTPNEEISFYAAYGLGMTLAEKGSCDKALEVIDLALAKKGVIDYNSELLKNKAICLIQLDRVEEAENALNKANRLFESMPDLMGTTWQLETLKIASQIAKSKKEYELSYQLLDEYYQKYTEVLLKNSTDRLFKVRADMELKRQDVEKSLALQRNKIESLKEESLEHKHTQQQYIVIFLLMIIVVIITVIVIQRRNNNKMQLLAITDPLSGLYNRRYIFNYLDKTLAGMSAQKGALSVMLIDIDNFKEINDKYGHPTGDYVIQKIAEIGQEILRTGDVMSRIGGEEFLCVLPRATEQQAKEVAERLLKAIAEFQFQYKNNDPIHLTVSIGISSFSESSQSYDIIYSQADKALYQAKAKGKNCIVLH</sequence>
<dbReference type="EMBL" id="JACHHU010000001">
    <property type="protein sequence ID" value="MBB6541781.1"/>
    <property type="molecule type" value="Genomic_DNA"/>
</dbReference>
<evidence type="ECO:0000256" key="5">
    <source>
        <dbReference type="SAM" id="SignalP"/>
    </source>
</evidence>
<keyword evidence="4" id="KW-0812">Transmembrane</keyword>
<dbReference type="InterPro" id="IPR029787">
    <property type="entry name" value="Nucleotide_cyclase"/>
</dbReference>
<dbReference type="FunFam" id="3.30.70.270:FF:000001">
    <property type="entry name" value="Diguanylate cyclase domain protein"/>
    <property type="match status" value="1"/>
</dbReference>
<organism evidence="7 8">
    <name type="scientific">Thalassotalea piscium</name>
    <dbReference type="NCBI Taxonomy" id="1230533"/>
    <lineage>
        <taxon>Bacteria</taxon>
        <taxon>Pseudomonadati</taxon>
        <taxon>Pseudomonadota</taxon>
        <taxon>Gammaproteobacteria</taxon>
        <taxon>Alteromonadales</taxon>
        <taxon>Colwelliaceae</taxon>
        <taxon>Thalassotalea</taxon>
    </lineage>
</organism>
<dbReference type="CDD" id="cd01949">
    <property type="entry name" value="GGDEF"/>
    <property type="match status" value="1"/>
</dbReference>
<dbReference type="InterPro" id="IPR011990">
    <property type="entry name" value="TPR-like_helical_dom_sf"/>
</dbReference>
<name>A0A7X0NE56_9GAMM</name>
<evidence type="ECO:0000256" key="3">
    <source>
        <dbReference type="ARBA" id="ARBA00034247"/>
    </source>
</evidence>
<dbReference type="GO" id="GO:0043709">
    <property type="term" value="P:cell adhesion involved in single-species biofilm formation"/>
    <property type="evidence" value="ECO:0007669"/>
    <property type="project" value="TreeGrafter"/>
</dbReference>
<dbReference type="Pfam" id="PF00990">
    <property type="entry name" value="GGDEF"/>
    <property type="match status" value="1"/>
</dbReference>
<dbReference type="SUPFAM" id="SSF55073">
    <property type="entry name" value="Nucleotide cyclase"/>
    <property type="match status" value="1"/>
</dbReference>
<proteinExistence type="predicted"/>
<dbReference type="RefSeq" id="WP_184421393.1">
    <property type="nucleotide sequence ID" value="NZ_AP027362.1"/>
</dbReference>
<dbReference type="InterPro" id="IPR043128">
    <property type="entry name" value="Rev_trsase/Diguanyl_cyclase"/>
</dbReference>
<dbReference type="NCBIfam" id="TIGR00254">
    <property type="entry name" value="GGDEF"/>
    <property type="match status" value="1"/>
</dbReference>
<dbReference type="EC" id="2.7.7.65" evidence="2"/>
<dbReference type="GO" id="GO:0052621">
    <property type="term" value="F:diguanylate cyclase activity"/>
    <property type="evidence" value="ECO:0007669"/>
    <property type="project" value="UniProtKB-EC"/>
</dbReference>
<dbReference type="GO" id="GO:1902201">
    <property type="term" value="P:negative regulation of bacterial-type flagellum-dependent cell motility"/>
    <property type="evidence" value="ECO:0007669"/>
    <property type="project" value="TreeGrafter"/>
</dbReference>
<evidence type="ECO:0000259" key="6">
    <source>
        <dbReference type="PROSITE" id="PS50887"/>
    </source>
</evidence>
<dbReference type="InterPro" id="IPR050469">
    <property type="entry name" value="Diguanylate_Cyclase"/>
</dbReference>
<feature type="chain" id="PRO_5030970209" description="diguanylate cyclase" evidence="5">
    <location>
        <begin position="26"/>
        <end position="619"/>
    </location>
</feature>
<dbReference type="PROSITE" id="PS50887">
    <property type="entry name" value="GGDEF"/>
    <property type="match status" value="1"/>
</dbReference>
<dbReference type="AlphaFoldDB" id="A0A7X0NE56"/>
<comment type="catalytic activity">
    <reaction evidence="3">
        <text>2 GTP = 3',3'-c-di-GMP + 2 diphosphate</text>
        <dbReference type="Rhea" id="RHEA:24898"/>
        <dbReference type="ChEBI" id="CHEBI:33019"/>
        <dbReference type="ChEBI" id="CHEBI:37565"/>
        <dbReference type="ChEBI" id="CHEBI:58805"/>
        <dbReference type="EC" id="2.7.7.65"/>
    </reaction>
</comment>
<comment type="caution">
    <text evidence="7">The sequence shown here is derived from an EMBL/GenBank/DDBJ whole genome shotgun (WGS) entry which is preliminary data.</text>
</comment>
<dbReference type="InterPro" id="IPR000160">
    <property type="entry name" value="GGDEF_dom"/>
</dbReference>
<dbReference type="PANTHER" id="PTHR45138">
    <property type="entry name" value="REGULATORY COMPONENTS OF SENSORY TRANSDUCTION SYSTEM"/>
    <property type="match status" value="1"/>
</dbReference>